<dbReference type="GO" id="GO:0003677">
    <property type="term" value="F:DNA binding"/>
    <property type="evidence" value="ECO:0007669"/>
    <property type="project" value="UniProtKB-KW"/>
</dbReference>
<dbReference type="PANTHER" id="PTHR33400">
    <property type="entry name" value="ZINC FINGER CCCH DOMAIN-CONTAINING PROTEIN 6-RELATED"/>
    <property type="match status" value="1"/>
</dbReference>
<proteinExistence type="predicted"/>
<reference evidence="5" key="1">
    <citation type="journal article" date="2016" name="Nat. Genet.">
        <title>A high-quality carrot genome assembly provides new insights into carotenoid accumulation and asterid genome evolution.</title>
        <authorList>
            <person name="Iorizzo M."/>
            <person name="Ellison S."/>
            <person name="Senalik D."/>
            <person name="Zeng P."/>
            <person name="Satapoomin P."/>
            <person name="Huang J."/>
            <person name="Bowman M."/>
            <person name="Iovene M."/>
            <person name="Sanseverino W."/>
            <person name="Cavagnaro P."/>
            <person name="Yildiz M."/>
            <person name="Macko-Podgorni A."/>
            <person name="Moranska E."/>
            <person name="Grzebelus E."/>
            <person name="Grzebelus D."/>
            <person name="Ashrafi H."/>
            <person name="Zheng Z."/>
            <person name="Cheng S."/>
            <person name="Spooner D."/>
            <person name="Van Deynze A."/>
            <person name="Simon P."/>
        </authorList>
    </citation>
    <scope>NUCLEOTIDE SEQUENCE [LARGE SCALE GENOMIC DNA]</scope>
    <source>
        <tissue evidence="5">Leaf</tissue>
    </source>
</reference>
<evidence type="ECO:0000313" key="5">
    <source>
        <dbReference type="EMBL" id="KZM91138.1"/>
    </source>
</evidence>
<keyword evidence="2" id="KW-0863">Zinc-finger</keyword>
<dbReference type="PROSITE" id="PS50103">
    <property type="entry name" value="ZF_C3H1"/>
    <property type="match status" value="1"/>
</dbReference>
<dbReference type="EMBL" id="LNRQ01000006">
    <property type="protein sequence ID" value="KZM91138.1"/>
    <property type="molecule type" value="Genomic_DNA"/>
</dbReference>
<keyword evidence="2" id="KW-0479">Metal-binding</keyword>
<evidence type="ECO:0000256" key="1">
    <source>
        <dbReference type="ARBA" id="ARBA00023125"/>
    </source>
</evidence>
<name>A0A164W170_DAUCS</name>
<sequence length="758" mass="81925">MWQEDFLYRVFTKWSEAQNKFSSGAILETKFILQLTDIPMLPSILKETLCVDPNCAKPRHIPQTQWRCPPKIAIDSNWHVAAGEESTEAVSQRRDATDPRPSAPLYMSGDNDDNKTPVIPLNPIELEEEGSLRNNSSTASVTTDSMKREKQKEVLTSGTSVTDNIISAESVKNSDAEKPESSKSSALGGDIMAVAMAGAAAAITAYASRQDEQTSIDIGLLMQFLSNPDTVHKLISEQSVPGIELASILNKPTVSVPFVRSNSDQLKLSTNNTCVSGNTSVVISKPDARTSSGSIQSSRPDQGPIDIDLLARLLKNPKGIEELIKEYDASDRSGSLSASMMMKATVNQSSPAIANNSEPLLSCVNTDGEESSPTITGVPFLVPQKIFSSVFTASTKMSLIDKQLPSPETTMAPMSPLYSSRSTNTEAGAMKIERLDGGVADGMRMDPRPVTRLMSPVDSVSLPQLLGLPKASTQPNVLQSFLQKRPVLPELHPNPVLRESSSVAMPRSMLMSSSGLVPSPRTEFTLPNSRPVAIMGPLPVAFSHPNPLMRSVAHPENHVNYISDRTAHGGFGLPRASFQPTANVLQSFQQMTPVSPEVYPRPVLGVSDPGCMPVTSLGLDPFARADLFTLPKANSQLAANMGPLPLVLSHTNPFMPAAALPENHGNFLSDETGQRRGMQKTLNNGFLSSHDNTQVVGQGLSLIKPPKPCIYFNTPRGCWNGTNCPYMHIKSEQPAPSQVEALHSAKRIKLGWETTGRM</sequence>
<feature type="zinc finger region" description="C3H1-type" evidence="2">
    <location>
        <begin position="703"/>
        <end position="731"/>
    </location>
</feature>
<evidence type="ECO:0000259" key="4">
    <source>
        <dbReference type="PROSITE" id="PS50103"/>
    </source>
</evidence>
<dbReference type="Gramene" id="KZM91138">
    <property type="protein sequence ID" value="KZM91138"/>
    <property type="gene ID" value="DCAR_021497"/>
</dbReference>
<gene>
    <name evidence="5" type="ORF">DCAR_021497</name>
</gene>
<evidence type="ECO:0000256" key="3">
    <source>
        <dbReference type="SAM" id="MobiDB-lite"/>
    </source>
</evidence>
<organism evidence="5">
    <name type="scientific">Daucus carota subsp. sativus</name>
    <name type="common">Carrot</name>
    <dbReference type="NCBI Taxonomy" id="79200"/>
    <lineage>
        <taxon>Eukaryota</taxon>
        <taxon>Viridiplantae</taxon>
        <taxon>Streptophyta</taxon>
        <taxon>Embryophyta</taxon>
        <taxon>Tracheophyta</taxon>
        <taxon>Spermatophyta</taxon>
        <taxon>Magnoliopsida</taxon>
        <taxon>eudicotyledons</taxon>
        <taxon>Gunneridae</taxon>
        <taxon>Pentapetalae</taxon>
        <taxon>asterids</taxon>
        <taxon>campanulids</taxon>
        <taxon>Apiales</taxon>
        <taxon>Apiaceae</taxon>
        <taxon>Apioideae</taxon>
        <taxon>Scandiceae</taxon>
        <taxon>Daucinae</taxon>
        <taxon>Daucus</taxon>
        <taxon>Daucus sect. Daucus</taxon>
    </lineage>
</organism>
<keyword evidence="2" id="KW-0862">Zinc</keyword>
<accession>A0A164W170</accession>
<keyword evidence="1" id="KW-0238">DNA-binding</keyword>
<feature type="region of interest" description="Disordered" evidence="3">
    <location>
        <begin position="166"/>
        <end position="185"/>
    </location>
</feature>
<feature type="domain" description="C3H1-type" evidence="4">
    <location>
        <begin position="703"/>
        <end position="731"/>
    </location>
</feature>
<comment type="caution">
    <text evidence="5">The sequence shown here is derived from an EMBL/GenBank/DDBJ whole genome shotgun (WGS) entry which is preliminary data.</text>
</comment>
<protein>
    <recommendedName>
        <fullName evidence="4">C3H1-type domain-containing protein</fullName>
    </recommendedName>
</protein>
<feature type="compositionally biased region" description="Polar residues" evidence="3">
    <location>
        <begin position="132"/>
        <end position="144"/>
    </location>
</feature>
<dbReference type="InterPro" id="IPR000571">
    <property type="entry name" value="Znf_CCCH"/>
</dbReference>
<feature type="compositionally biased region" description="Basic and acidic residues" evidence="3">
    <location>
        <begin position="172"/>
        <end position="181"/>
    </location>
</feature>
<dbReference type="AlphaFoldDB" id="A0A164W170"/>
<evidence type="ECO:0000256" key="2">
    <source>
        <dbReference type="PROSITE-ProRule" id="PRU00723"/>
    </source>
</evidence>
<dbReference type="GO" id="GO:0008270">
    <property type="term" value="F:zinc ion binding"/>
    <property type="evidence" value="ECO:0007669"/>
    <property type="project" value="UniProtKB-KW"/>
</dbReference>
<dbReference type="PANTHER" id="PTHR33400:SF2">
    <property type="entry name" value="ZINC FINGER CCCH DOMAIN-CONTAINING PROTEIN 6"/>
    <property type="match status" value="1"/>
</dbReference>
<feature type="region of interest" description="Disordered" evidence="3">
    <location>
        <begin position="84"/>
        <end position="161"/>
    </location>
</feature>
<dbReference type="OMA" id="IQKYRAP"/>